<dbReference type="HOGENOM" id="CLU_089574_1_1_4"/>
<dbReference type="Pfam" id="PF00581">
    <property type="entry name" value="Rhodanese"/>
    <property type="match status" value="1"/>
</dbReference>
<evidence type="ECO:0000259" key="2">
    <source>
        <dbReference type="PROSITE" id="PS50206"/>
    </source>
</evidence>
<keyword evidence="3" id="KW-0808">Transferase</keyword>
<feature type="compositionally biased region" description="Basic residues" evidence="1">
    <location>
        <begin position="12"/>
        <end position="25"/>
    </location>
</feature>
<evidence type="ECO:0000256" key="1">
    <source>
        <dbReference type="SAM" id="MobiDB-lite"/>
    </source>
</evidence>
<gene>
    <name evidence="3" type="primary">pspE</name>
    <name evidence="3" type="ORF">HMPREF9123_0456</name>
</gene>
<feature type="region of interest" description="Disordered" evidence="1">
    <location>
        <begin position="1"/>
        <end position="34"/>
    </location>
</feature>
<name>F2B9N3_9NEIS</name>
<dbReference type="CDD" id="cd00158">
    <property type="entry name" value="RHOD"/>
    <property type="match status" value="1"/>
</dbReference>
<dbReference type="InterPro" id="IPR001763">
    <property type="entry name" value="Rhodanese-like_dom"/>
</dbReference>
<dbReference type="SUPFAM" id="SSF52821">
    <property type="entry name" value="Rhodanese/Cell cycle control phosphatase"/>
    <property type="match status" value="1"/>
</dbReference>
<comment type="caution">
    <text evidence="3">The sequence shown here is derived from an EMBL/GenBank/DDBJ whole genome shotgun (WGS) entry which is preliminary data.</text>
</comment>
<dbReference type="AlphaFoldDB" id="F2B9N3"/>
<reference evidence="3 4" key="1">
    <citation type="submission" date="2011-02" db="EMBL/GenBank/DDBJ databases">
        <authorList>
            <person name="Muzny D."/>
            <person name="Qin X."/>
            <person name="Deng J."/>
            <person name="Jiang H."/>
            <person name="Liu Y."/>
            <person name="Qu J."/>
            <person name="Song X.-Z."/>
            <person name="Zhang L."/>
            <person name="Thornton R."/>
            <person name="Coyle M."/>
            <person name="Francisco L."/>
            <person name="Jackson L."/>
            <person name="Javaid M."/>
            <person name="Korchina V."/>
            <person name="Kovar C."/>
            <person name="Mata R."/>
            <person name="Mathew T."/>
            <person name="Ngo R."/>
            <person name="Nguyen L."/>
            <person name="Nguyen N."/>
            <person name="Okwuonu G."/>
            <person name="Ongeri F."/>
            <person name="Pham C."/>
            <person name="Simmons D."/>
            <person name="Wilczek-Boney K."/>
            <person name="Hale W."/>
            <person name="Jakkamsetti A."/>
            <person name="Pham P."/>
            <person name="Ruth R."/>
            <person name="San Lucas F."/>
            <person name="Warren J."/>
            <person name="Zhang J."/>
            <person name="Zhao Z."/>
            <person name="Zhou C."/>
            <person name="Zhu D."/>
            <person name="Lee S."/>
            <person name="Bess C."/>
            <person name="Blankenburg K."/>
            <person name="Forbes L."/>
            <person name="Fu Q."/>
            <person name="Gubbala S."/>
            <person name="Hirani K."/>
            <person name="Jayaseelan J.C."/>
            <person name="Lara F."/>
            <person name="Munidasa M."/>
            <person name="Palculict T."/>
            <person name="Patil S."/>
            <person name="Pu L.-L."/>
            <person name="Saada N."/>
            <person name="Tang L."/>
            <person name="Weissenberger G."/>
            <person name="Zhu Y."/>
            <person name="Hemphill L."/>
            <person name="Shang Y."/>
            <person name="Youmans B."/>
            <person name="Ayvaz T."/>
            <person name="Ross M."/>
            <person name="Santibanez J."/>
            <person name="Aqrawi P."/>
            <person name="Gross S."/>
            <person name="Joshi V."/>
            <person name="Fowler G."/>
            <person name="Nazareth L."/>
            <person name="Reid J."/>
            <person name="Worley K."/>
            <person name="Petrosino J."/>
            <person name="Highlander S."/>
            <person name="Gibbs R."/>
        </authorList>
    </citation>
    <scope>NUCLEOTIDE SEQUENCE [LARGE SCALE GENOMIC DNA]</scope>
    <source>
        <strain evidence="3 4">ATCC BAA-1200</strain>
    </source>
</reference>
<dbReference type="InterPro" id="IPR036873">
    <property type="entry name" value="Rhodanese-like_dom_sf"/>
</dbReference>
<dbReference type="PROSITE" id="PS50206">
    <property type="entry name" value="RHODANESE_3"/>
    <property type="match status" value="1"/>
</dbReference>
<dbReference type="SMART" id="SM00450">
    <property type="entry name" value="RHOD"/>
    <property type="match status" value="1"/>
</dbReference>
<organism evidence="3 4">
    <name type="scientific">Neisseria bacilliformis ATCC BAA-1200</name>
    <dbReference type="NCBI Taxonomy" id="888742"/>
    <lineage>
        <taxon>Bacteria</taxon>
        <taxon>Pseudomonadati</taxon>
        <taxon>Pseudomonadota</taxon>
        <taxon>Betaproteobacteria</taxon>
        <taxon>Neisseriales</taxon>
        <taxon>Neisseriaceae</taxon>
        <taxon>Neisseria</taxon>
    </lineage>
</organism>
<keyword evidence="4" id="KW-1185">Reference proteome</keyword>
<dbReference type="EMBL" id="AFAY01000007">
    <property type="protein sequence ID" value="EGF11819.1"/>
    <property type="molecule type" value="Genomic_DNA"/>
</dbReference>
<proteinExistence type="predicted"/>
<feature type="compositionally biased region" description="Basic and acidic residues" evidence="1">
    <location>
        <begin position="1"/>
        <end position="10"/>
    </location>
</feature>
<protein>
    <submittedName>
        <fullName evidence="3">Thiosulfate sulfurtransferase</fullName>
        <ecNumber evidence="3">2.8.1.1</ecNumber>
    </submittedName>
</protein>
<dbReference type="PANTHER" id="PTHR43031">
    <property type="entry name" value="FAD-DEPENDENT OXIDOREDUCTASE"/>
    <property type="match status" value="1"/>
</dbReference>
<dbReference type="PANTHER" id="PTHR43031:SF18">
    <property type="entry name" value="RHODANESE-RELATED SULFURTRANSFERASES"/>
    <property type="match status" value="1"/>
</dbReference>
<dbReference type="Gene3D" id="3.40.250.10">
    <property type="entry name" value="Rhodanese-like domain"/>
    <property type="match status" value="1"/>
</dbReference>
<dbReference type="STRING" id="267212.GCA_001063965_01347"/>
<accession>F2B9N3</accession>
<evidence type="ECO:0000313" key="3">
    <source>
        <dbReference type="EMBL" id="EGF11819.1"/>
    </source>
</evidence>
<dbReference type="GO" id="GO:0004792">
    <property type="term" value="F:thiosulfate-cyanide sulfurtransferase activity"/>
    <property type="evidence" value="ECO:0007669"/>
    <property type="project" value="UniProtKB-EC"/>
</dbReference>
<dbReference type="Proteomes" id="UP000004105">
    <property type="component" value="Unassembled WGS sequence"/>
</dbReference>
<feature type="domain" description="Rhodanese" evidence="2">
    <location>
        <begin position="83"/>
        <end position="168"/>
    </location>
</feature>
<dbReference type="EC" id="2.8.1.1" evidence="3"/>
<dbReference type="InterPro" id="IPR050229">
    <property type="entry name" value="GlpE_sulfurtransferase"/>
</dbReference>
<sequence length="169" mass="18593">MRPSESETSTKLKQRFRHFQKRHPRIGGNGLPRNRFPFDHPKGKPMKKLIVPALLAAALAAQPAFAVSPAHKAGHAAQAQQPVRAEGVWIDVRSPEEYAEGHLSDSTNIPLEQITGKIVQVQPDKTAPINLYCKSGRRAGLAKQMLEKLGYTNVSNRGGYQDLLAKGLK</sequence>
<evidence type="ECO:0000313" key="4">
    <source>
        <dbReference type="Proteomes" id="UP000004105"/>
    </source>
</evidence>